<protein>
    <submittedName>
        <fullName evidence="2">NAD-dependent epimerase/dehydratase family protein</fullName>
    </submittedName>
</protein>
<dbReference type="Pfam" id="PF02558">
    <property type="entry name" value="ApbA"/>
    <property type="match status" value="1"/>
</dbReference>
<feature type="domain" description="Ketopantoate reductase N-terminal" evidence="1">
    <location>
        <begin position="3"/>
        <end position="84"/>
    </location>
</feature>
<dbReference type="InterPro" id="IPR036291">
    <property type="entry name" value="NAD(P)-bd_dom_sf"/>
</dbReference>
<gene>
    <name evidence="2" type="ORF">NZD89_24815</name>
</gene>
<evidence type="ECO:0000313" key="2">
    <source>
        <dbReference type="EMBL" id="WAH41429.1"/>
    </source>
</evidence>
<proteinExistence type="predicted"/>
<name>A0ABY6ZH40_9BACL</name>
<keyword evidence="3" id="KW-1185">Reference proteome</keyword>
<dbReference type="EMBL" id="CP104067">
    <property type="protein sequence ID" value="WAH41429.1"/>
    <property type="molecule type" value="Genomic_DNA"/>
</dbReference>
<sequence length="98" mass="10861">MRILVFGVGVLGSYLVHALLRGGNEVTILARGKRAEQLNKDGLVIRHYFQRKTTVDAVKVINFLQPDDIYDLIFVVMKSLALHKGIYGLSSASSCQNV</sequence>
<organism evidence="2 3">
    <name type="scientific">Alicyclobacillus fastidiosus</name>
    <dbReference type="NCBI Taxonomy" id="392011"/>
    <lineage>
        <taxon>Bacteria</taxon>
        <taxon>Bacillati</taxon>
        <taxon>Bacillota</taxon>
        <taxon>Bacilli</taxon>
        <taxon>Bacillales</taxon>
        <taxon>Alicyclobacillaceae</taxon>
        <taxon>Alicyclobacillus</taxon>
    </lineage>
</organism>
<evidence type="ECO:0000259" key="1">
    <source>
        <dbReference type="Pfam" id="PF02558"/>
    </source>
</evidence>
<dbReference type="SUPFAM" id="SSF51735">
    <property type="entry name" value="NAD(P)-binding Rossmann-fold domains"/>
    <property type="match status" value="1"/>
</dbReference>
<dbReference type="InterPro" id="IPR013332">
    <property type="entry name" value="KPR_N"/>
</dbReference>
<accession>A0ABY6ZH40</accession>
<dbReference type="Gene3D" id="3.40.50.720">
    <property type="entry name" value="NAD(P)-binding Rossmann-like Domain"/>
    <property type="match status" value="1"/>
</dbReference>
<reference evidence="2" key="1">
    <citation type="submission" date="2022-08" db="EMBL/GenBank/DDBJ databases">
        <title>Alicyclobacillus fastidiosus DSM 17978, complete genome.</title>
        <authorList>
            <person name="Wang Q."/>
            <person name="Cai R."/>
            <person name="Wang Z."/>
        </authorList>
    </citation>
    <scope>NUCLEOTIDE SEQUENCE</scope>
    <source>
        <strain evidence="2">DSM 17978</strain>
    </source>
</reference>
<dbReference type="RefSeq" id="WP_268005339.1">
    <property type="nucleotide sequence ID" value="NZ_BSUT01000001.1"/>
</dbReference>
<evidence type="ECO:0000313" key="3">
    <source>
        <dbReference type="Proteomes" id="UP001164761"/>
    </source>
</evidence>
<dbReference type="Proteomes" id="UP001164761">
    <property type="component" value="Chromosome"/>
</dbReference>